<keyword evidence="4" id="KW-0378">Hydrolase</keyword>
<feature type="region of interest" description="Disordered" evidence="8">
    <location>
        <begin position="1"/>
        <end position="35"/>
    </location>
</feature>
<keyword evidence="12" id="KW-1185">Reference proteome</keyword>
<dbReference type="InterPro" id="IPR035952">
    <property type="entry name" value="Rhomboid-like_sf"/>
</dbReference>
<dbReference type="InterPro" id="IPR002610">
    <property type="entry name" value="Peptidase_S54_rhomboid-like"/>
</dbReference>
<keyword evidence="7 9" id="KW-0472">Membrane</keyword>
<dbReference type="InterPro" id="IPR022764">
    <property type="entry name" value="Peptidase_S54_rhomboid_dom"/>
</dbReference>
<keyword evidence="3 9" id="KW-0812">Transmembrane</keyword>
<evidence type="ECO:0000256" key="7">
    <source>
        <dbReference type="ARBA" id="ARBA00023136"/>
    </source>
</evidence>
<dbReference type="PANTHER" id="PTHR22936">
    <property type="entry name" value="RHOMBOID-RELATED"/>
    <property type="match status" value="1"/>
</dbReference>
<keyword evidence="5" id="KW-0720">Serine protease</keyword>
<dbReference type="RefSeq" id="WP_152124358.1">
    <property type="nucleotide sequence ID" value="NZ_WELI01000003.1"/>
</dbReference>
<feature type="transmembrane region" description="Helical" evidence="9">
    <location>
        <begin position="184"/>
        <end position="203"/>
    </location>
</feature>
<comment type="caution">
    <text evidence="11">The sequence shown here is derived from an EMBL/GenBank/DDBJ whole genome shotgun (WGS) entry which is preliminary data.</text>
</comment>
<protein>
    <submittedName>
        <fullName evidence="11">Rhomboid family intramembrane serine protease</fullName>
    </submittedName>
</protein>
<organism evidence="11 12">
    <name type="scientific">Rudanella paleaurantiibacter</name>
    <dbReference type="NCBI Taxonomy" id="2614655"/>
    <lineage>
        <taxon>Bacteria</taxon>
        <taxon>Pseudomonadati</taxon>
        <taxon>Bacteroidota</taxon>
        <taxon>Cytophagia</taxon>
        <taxon>Cytophagales</taxon>
        <taxon>Cytophagaceae</taxon>
        <taxon>Rudanella</taxon>
    </lineage>
</organism>
<feature type="transmembrane region" description="Helical" evidence="9">
    <location>
        <begin position="92"/>
        <end position="112"/>
    </location>
</feature>
<dbReference type="GO" id="GO:0016020">
    <property type="term" value="C:membrane"/>
    <property type="evidence" value="ECO:0007669"/>
    <property type="project" value="UniProtKB-SubCell"/>
</dbReference>
<dbReference type="Proteomes" id="UP000488299">
    <property type="component" value="Unassembled WGS sequence"/>
</dbReference>
<gene>
    <name evidence="11" type="ORF">F5984_11380</name>
</gene>
<evidence type="ECO:0000256" key="6">
    <source>
        <dbReference type="ARBA" id="ARBA00022989"/>
    </source>
</evidence>
<keyword evidence="2 11" id="KW-0645">Protease</keyword>
<dbReference type="PANTHER" id="PTHR22936:SF69">
    <property type="entry name" value="RHOMBOID-LIKE PROTEIN"/>
    <property type="match status" value="1"/>
</dbReference>
<dbReference type="GO" id="GO:0004252">
    <property type="term" value="F:serine-type endopeptidase activity"/>
    <property type="evidence" value="ECO:0007669"/>
    <property type="project" value="InterPro"/>
</dbReference>
<feature type="transmembrane region" description="Helical" evidence="9">
    <location>
        <begin position="239"/>
        <end position="259"/>
    </location>
</feature>
<dbReference type="EMBL" id="WELI01000003">
    <property type="protein sequence ID" value="KAB7731387.1"/>
    <property type="molecule type" value="Genomic_DNA"/>
</dbReference>
<evidence type="ECO:0000313" key="12">
    <source>
        <dbReference type="Proteomes" id="UP000488299"/>
    </source>
</evidence>
<reference evidence="11 12" key="1">
    <citation type="submission" date="2019-10" db="EMBL/GenBank/DDBJ databases">
        <title>Rudanella paleaurantiibacter sp. nov., isolated from sludge.</title>
        <authorList>
            <person name="Xu S.Q."/>
        </authorList>
    </citation>
    <scope>NUCLEOTIDE SEQUENCE [LARGE SCALE GENOMIC DNA]</scope>
    <source>
        <strain evidence="11 12">HX-22-17</strain>
    </source>
</reference>
<feature type="transmembrane region" description="Helical" evidence="9">
    <location>
        <begin position="151"/>
        <end position="172"/>
    </location>
</feature>
<dbReference type="Gene3D" id="1.20.1540.10">
    <property type="entry name" value="Rhomboid-like"/>
    <property type="match status" value="1"/>
</dbReference>
<name>A0A7J5U188_9BACT</name>
<feature type="transmembrane region" description="Helical" evidence="9">
    <location>
        <begin position="124"/>
        <end position="145"/>
    </location>
</feature>
<evidence type="ECO:0000256" key="4">
    <source>
        <dbReference type="ARBA" id="ARBA00022801"/>
    </source>
</evidence>
<evidence type="ECO:0000256" key="9">
    <source>
        <dbReference type="SAM" id="Phobius"/>
    </source>
</evidence>
<feature type="domain" description="Peptidase S54 rhomboid" evidence="10">
    <location>
        <begin position="89"/>
        <end position="225"/>
    </location>
</feature>
<accession>A0A7J5U188</accession>
<feature type="compositionally biased region" description="Basic and acidic residues" evidence="8">
    <location>
        <begin position="10"/>
        <end position="20"/>
    </location>
</feature>
<evidence type="ECO:0000259" key="10">
    <source>
        <dbReference type="Pfam" id="PF01694"/>
    </source>
</evidence>
<evidence type="ECO:0000256" key="5">
    <source>
        <dbReference type="ARBA" id="ARBA00022825"/>
    </source>
</evidence>
<evidence type="ECO:0000256" key="8">
    <source>
        <dbReference type="SAM" id="MobiDB-lite"/>
    </source>
</evidence>
<keyword evidence="6 9" id="KW-1133">Transmembrane helix</keyword>
<evidence type="ECO:0000256" key="2">
    <source>
        <dbReference type="ARBA" id="ARBA00022670"/>
    </source>
</evidence>
<dbReference type="SUPFAM" id="SSF144091">
    <property type="entry name" value="Rhomboid-like"/>
    <property type="match status" value="1"/>
</dbReference>
<comment type="subcellular location">
    <subcellularLocation>
        <location evidence="1">Membrane</location>
        <topology evidence="1">Multi-pass membrane protein</topology>
    </subcellularLocation>
</comment>
<dbReference type="Pfam" id="PF01694">
    <property type="entry name" value="Rhomboid"/>
    <property type="match status" value="1"/>
</dbReference>
<dbReference type="AlphaFoldDB" id="A0A7J5U188"/>
<evidence type="ECO:0000256" key="1">
    <source>
        <dbReference type="ARBA" id="ARBA00004141"/>
    </source>
</evidence>
<proteinExistence type="predicted"/>
<evidence type="ECO:0000256" key="3">
    <source>
        <dbReference type="ARBA" id="ARBA00022692"/>
    </source>
</evidence>
<sequence length="381" mass="42134">MTNDNPTDPYDNRYDSRPTDNQDQTQAAPGSSPLDLFKPAPDYRVTPVLLWLNIGLFALMALTGVDVLQPSSEGLIRWGANFTPLTLDGQPWRLLTCCFIHIGILHLVFNMYALMQIGPILEPLLGSVQFGVTYLVTGLMGSVASLWWHDIIVSAGASGAIFGLYGVFLALLTTNWLPAEVRNGMLKSIALFVGFNLMLGMSAGIDNAAHIGGLLAGLLTGYTYYLFMLRAGRSANRPLVPLLFPAALVLATAVLVYAYTDNPMAKYEKIMERFGELERQAMDSFKLPPNTPAKGVADALSERGIPAWEEAIRTLQQADSLDLSESLDRRTTLLKKYSQLRLNNFQLLQKSLRDTTHRYDAQIEATDRQISDVMKQLKASR</sequence>
<dbReference type="GO" id="GO:0006508">
    <property type="term" value="P:proteolysis"/>
    <property type="evidence" value="ECO:0007669"/>
    <property type="project" value="UniProtKB-KW"/>
</dbReference>
<feature type="transmembrane region" description="Helical" evidence="9">
    <location>
        <begin position="48"/>
        <end position="68"/>
    </location>
</feature>
<feature type="transmembrane region" description="Helical" evidence="9">
    <location>
        <begin position="209"/>
        <end position="227"/>
    </location>
</feature>
<evidence type="ECO:0000313" key="11">
    <source>
        <dbReference type="EMBL" id="KAB7731387.1"/>
    </source>
</evidence>